<proteinExistence type="predicted"/>
<evidence type="ECO:0000313" key="2">
    <source>
        <dbReference type="EMBL" id="AGC72233.1"/>
    </source>
</evidence>
<reference evidence="2" key="1">
    <citation type="submission" date="2012-09" db="EMBL/GenBank/DDBJ databases">
        <title>Metagenomic Characterization of a Microbial Community in Wastewater Detects High Levels of Antibiotic Resistance.</title>
        <authorList>
            <person name="Abrams M."/>
            <person name="Caldwell A."/>
            <person name="Vandaei E."/>
            <person name="Lee W."/>
            <person name="Perrott J."/>
            <person name="Khan S.Y."/>
            <person name="Ta J."/>
            <person name="Romero D."/>
            <person name="Nguyen V."/>
            <person name="Pourmand N."/>
            <person name="Ouverney C.C."/>
        </authorList>
    </citation>
    <scope>NUCLEOTIDE SEQUENCE</scope>
</reference>
<dbReference type="InterPro" id="IPR036465">
    <property type="entry name" value="vWFA_dom_sf"/>
</dbReference>
<feature type="region of interest" description="Disordered" evidence="1">
    <location>
        <begin position="471"/>
        <end position="512"/>
    </location>
</feature>
<accession>L7VYS8</accession>
<organism evidence="2">
    <name type="scientific">uncultured bacterium A1Q1_fos_479</name>
    <dbReference type="NCBI Taxonomy" id="1256575"/>
    <lineage>
        <taxon>Bacteria</taxon>
        <taxon>environmental samples</taxon>
    </lineage>
</organism>
<evidence type="ECO:0000256" key="1">
    <source>
        <dbReference type="SAM" id="MobiDB-lite"/>
    </source>
</evidence>
<protein>
    <recommendedName>
        <fullName evidence="3">VWFA domain-containing protein</fullName>
    </recommendedName>
</protein>
<evidence type="ECO:0008006" key="3">
    <source>
        <dbReference type="Google" id="ProtNLM"/>
    </source>
</evidence>
<dbReference type="SUPFAM" id="SSF53300">
    <property type="entry name" value="vWA-like"/>
    <property type="match status" value="1"/>
</dbReference>
<name>L7VYS8_9BACT</name>
<dbReference type="AlphaFoldDB" id="L7VYS8"/>
<sequence length="512" mass="56492">MGRQLGGLLLSLVRHDNAMLSLRAAQWHRTLSRVGVTVPFWAVHDIGMLALLAPADVLIEPRSALGGMGLHAQQTAALTTLAATLREIGECEVMEKARQWRLEDPLLAVILLKVLAPLYERFATPTERREPTALPLDAEVYAALEPELPALFRSADRSVDLAFLEYLAQSSMRLVTSFEQIDLDTLRLVGMFGAGSGAAGTENLLDLLGVFESPEANDVVNFSLDLLPSVLETKRAAGSQTFSVDGYSGVQRRGTIDSLVLSELAFDPDLFTRRFVENEVFYYAREKESDQERRLHYILVDASASMRGQRATFARGLALTLIKKLTLRGEDVYFRFFDSRLYDVQRTRPGRTDDHGGISVPYLLRFKGEHGRNYAKVFGLMANELSRLERRERRTPMVYLLTHAECHVPLETIENMRRVAKLYGVFMLPSTGKLELDYLHRLHTVQVVDEQALRLKDQRAKRALDIVEDAARESLVPGAPSGGGSGSGGSGGGGSGSGTTSLMTSPRAGGSR</sequence>
<dbReference type="EMBL" id="JX649896">
    <property type="protein sequence ID" value="AGC72233.1"/>
    <property type="molecule type" value="Genomic_DNA"/>
</dbReference>
<feature type="compositionally biased region" description="Gly residues" evidence="1">
    <location>
        <begin position="480"/>
        <end position="497"/>
    </location>
</feature>